<dbReference type="SUPFAM" id="SSF63992">
    <property type="entry name" value="Dipeptide transport protein"/>
    <property type="match status" value="1"/>
</dbReference>
<keyword evidence="2" id="KW-1185">Reference proteome</keyword>
<accession>A0ABP5UNJ5</accession>
<gene>
    <name evidence="1" type="ORF">GCM10010255_07230</name>
</gene>
<dbReference type="EMBL" id="BAAASE010000001">
    <property type="protein sequence ID" value="GAA2383284.1"/>
    <property type="molecule type" value="Genomic_DNA"/>
</dbReference>
<sequence length="282" mass="30090">MGRLVMRILISADMEGATGVTWPDDVLPGASQWERCRSLFTSDVNAAVLGFYDGGADEVIVNEAHWTMRNLLLEQLDERTQLLTGRHKALSMVEGVQHGDVDGIAFVGYHAGAGMEGVLAHTYLANQITGVWLNDVPASEGLLNAHVVAEFGVPVVLVTGDDVACEDALGYAPEALKVAVKDHVSRYAAVCRTPARTAADIRAAAKEAASLAVRHEPVRGGPFTVAVEFDAEHLAMAATVVPGVDRIGERKVAYTSETMYEGIRAFKAVTTIVSAAVEEQYG</sequence>
<name>A0ABP5UNJ5_9ACTN</name>
<dbReference type="Proteomes" id="UP001499986">
    <property type="component" value="Unassembled WGS sequence"/>
</dbReference>
<evidence type="ECO:0000313" key="1">
    <source>
        <dbReference type="EMBL" id="GAA2383284.1"/>
    </source>
</evidence>
<evidence type="ECO:0000313" key="2">
    <source>
        <dbReference type="Proteomes" id="UP001499986"/>
    </source>
</evidence>
<protein>
    <submittedName>
        <fullName evidence="1">M55 family metallopeptidase</fullName>
    </submittedName>
</protein>
<dbReference type="Gene3D" id="3.30.1360.130">
    <property type="entry name" value="Dipeptide transport protein"/>
    <property type="match status" value="1"/>
</dbReference>
<dbReference type="Pfam" id="PF04951">
    <property type="entry name" value="Peptidase_M55"/>
    <property type="match status" value="1"/>
</dbReference>
<dbReference type="InterPro" id="IPR007035">
    <property type="entry name" value="Peptidase_M55"/>
</dbReference>
<dbReference type="InterPro" id="IPR027476">
    <property type="entry name" value="DppA_N"/>
</dbReference>
<dbReference type="InterPro" id="IPR036177">
    <property type="entry name" value="Peptidase_M55_sf"/>
</dbReference>
<dbReference type="Gene3D" id="3.40.50.10780">
    <property type="entry name" value="Dipeptide transport protein"/>
    <property type="match status" value="1"/>
</dbReference>
<dbReference type="CDD" id="cd08663">
    <property type="entry name" value="DAP_dppA_1"/>
    <property type="match status" value="1"/>
</dbReference>
<proteinExistence type="predicted"/>
<comment type="caution">
    <text evidence="1">The sequence shown here is derived from an EMBL/GenBank/DDBJ whole genome shotgun (WGS) entry which is preliminary data.</text>
</comment>
<reference evidence="2" key="1">
    <citation type="journal article" date="2019" name="Int. J. Syst. Evol. Microbiol.">
        <title>The Global Catalogue of Microorganisms (GCM) 10K type strain sequencing project: providing services to taxonomists for standard genome sequencing and annotation.</title>
        <authorList>
            <consortium name="The Broad Institute Genomics Platform"/>
            <consortium name="The Broad Institute Genome Sequencing Center for Infectious Disease"/>
            <person name="Wu L."/>
            <person name="Ma J."/>
        </authorList>
    </citation>
    <scope>NUCLEOTIDE SEQUENCE [LARGE SCALE GENOMIC DNA]</scope>
    <source>
        <strain evidence="2">JCM 4358</strain>
    </source>
</reference>
<organism evidence="1 2">
    <name type="scientific">Streptomyces coeruleofuscus</name>
    <dbReference type="NCBI Taxonomy" id="66879"/>
    <lineage>
        <taxon>Bacteria</taxon>
        <taxon>Bacillati</taxon>
        <taxon>Actinomycetota</taxon>
        <taxon>Actinomycetes</taxon>
        <taxon>Kitasatosporales</taxon>
        <taxon>Streptomycetaceae</taxon>
        <taxon>Streptomyces</taxon>
    </lineage>
</organism>
<dbReference type="PIRSF" id="PIRSF015853">
    <property type="entry name" value="Pep_DppA"/>
    <property type="match status" value="1"/>
</dbReference>